<feature type="non-terminal residue" evidence="4">
    <location>
        <position position="1"/>
    </location>
</feature>
<feature type="domain" description="Peptidase M20 dimerisation" evidence="3">
    <location>
        <begin position="5"/>
        <end position="104"/>
    </location>
</feature>
<dbReference type="AlphaFoldDB" id="A0A382ZVN2"/>
<organism evidence="4">
    <name type="scientific">marine metagenome</name>
    <dbReference type="NCBI Taxonomy" id="408172"/>
    <lineage>
        <taxon>unclassified sequences</taxon>
        <taxon>metagenomes</taxon>
        <taxon>ecological metagenomes</taxon>
    </lineage>
</organism>
<dbReference type="InterPro" id="IPR011650">
    <property type="entry name" value="Peptidase_M20_dimer"/>
</dbReference>
<keyword evidence="2" id="KW-0378">Hydrolase</keyword>
<evidence type="ECO:0000256" key="2">
    <source>
        <dbReference type="ARBA" id="ARBA00022801"/>
    </source>
</evidence>
<dbReference type="SUPFAM" id="SSF55031">
    <property type="entry name" value="Bacterial exopeptidase dimerisation domain"/>
    <property type="match status" value="1"/>
</dbReference>
<dbReference type="InterPro" id="IPR036264">
    <property type="entry name" value="Bact_exopeptidase_dim_dom"/>
</dbReference>
<dbReference type="Pfam" id="PF07687">
    <property type="entry name" value="M20_dimer"/>
    <property type="match status" value="1"/>
</dbReference>
<reference evidence="4" key="1">
    <citation type="submission" date="2018-05" db="EMBL/GenBank/DDBJ databases">
        <authorList>
            <person name="Lanie J.A."/>
            <person name="Ng W.-L."/>
            <person name="Kazmierczak K.M."/>
            <person name="Andrzejewski T.M."/>
            <person name="Davidsen T.M."/>
            <person name="Wayne K.J."/>
            <person name="Tettelin H."/>
            <person name="Glass J.I."/>
            <person name="Rusch D."/>
            <person name="Podicherti R."/>
            <person name="Tsui H.-C.T."/>
            <person name="Winkler M.E."/>
        </authorList>
    </citation>
    <scope>NUCLEOTIDE SEQUENCE</scope>
</reference>
<dbReference type="SUPFAM" id="SSF53187">
    <property type="entry name" value="Zn-dependent exopeptidases"/>
    <property type="match status" value="1"/>
</dbReference>
<dbReference type="GO" id="GO:0016787">
    <property type="term" value="F:hydrolase activity"/>
    <property type="evidence" value="ECO:0007669"/>
    <property type="project" value="UniProtKB-KW"/>
</dbReference>
<protein>
    <recommendedName>
        <fullName evidence="3">Peptidase M20 dimerisation domain-containing protein</fullName>
    </recommendedName>
</protein>
<gene>
    <name evidence="4" type="ORF">METZ01_LOCUS452327</name>
</gene>
<sequence length="203" mass="22224">FGLFIRTFGKAVHSSIPEQGENAIERMAQVVNALSDYNEELALREPHPLCGHGTYSPGVIRGGDLASAVPDFCELEIDRRLLPSDMSKDVCKDIARRLEPLKQEDPGFRYELSEPSWDIPANDLPVESPVVQSLLNASVELTGQPEEVRSFPGATDAPHLKTPAVVCGPGSLVQAHSLNEFVEVEQCVRATKMYLRAVCDLLA</sequence>
<evidence type="ECO:0000256" key="1">
    <source>
        <dbReference type="ARBA" id="ARBA00022723"/>
    </source>
</evidence>
<dbReference type="PANTHER" id="PTHR43808">
    <property type="entry name" value="ACETYLORNITHINE DEACETYLASE"/>
    <property type="match status" value="1"/>
</dbReference>
<dbReference type="GO" id="GO:0046872">
    <property type="term" value="F:metal ion binding"/>
    <property type="evidence" value="ECO:0007669"/>
    <property type="project" value="UniProtKB-KW"/>
</dbReference>
<dbReference type="EMBL" id="UINC01186985">
    <property type="protein sequence ID" value="SVD99473.1"/>
    <property type="molecule type" value="Genomic_DNA"/>
</dbReference>
<dbReference type="Gene3D" id="3.40.630.10">
    <property type="entry name" value="Zn peptidases"/>
    <property type="match status" value="1"/>
</dbReference>
<accession>A0A382ZVN2</accession>
<name>A0A382ZVN2_9ZZZZ</name>
<evidence type="ECO:0000259" key="3">
    <source>
        <dbReference type="Pfam" id="PF07687"/>
    </source>
</evidence>
<dbReference type="Gene3D" id="3.30.70.360">
    <property type="match status" value="1"/>
</dbReference>
<evidence type="ECO:0000313" key="4">
    <source>
        <dbReference type="EMBL" id="SVD99473.1"/>
    </source>
</evidence>
<keyword evidence="1" id="KW-0479">Metal-binding</keyword>
<proteinExistence type="predicted"/>
<dbReference type="InterPro" id="IPR050072">
    <property type="entry name" value="Peptidase_M20A"/>
</dbReference>